<comment type="pathway">
    <text evidence="1">Glycerolipid metabolism; triacylglycerol biosynthesis.</text>
</comment>
<dbReference type="PANTHER" id="PTHR31650">
    <property type="entry name" value="O-ACYLTRANSFERASE (WSD1-LIKE) FAMILY PROTEIN"/>
    <property type="match status" value="1"/>
</dbReference>
<evidence type="ECO:0000313" key="13">
    <source>
        <dbReference type="Proteomes" id="UP000198287"/>
    </source>
</evidence>
<dbReference type="InterPro" id="IPR004255">
    <property type="entry name" value="O-acyltransferase_WSD1_N"/>
</dbReference>
<evidence type="ECO:0000256" key="4">
    <source>
        <dbReference type="ARBA" id="ARBA00023315"/>
    </source>
</evidence>
<dbReference type="GO" id="GO:0004144">
    <property type="term" value="F:diacylglycerol O-acyltransferase activity"/>
    <property type="evidence" value="ECO:0007669"/>
    <property type="project" value="UniProtKB-EC"/>
</dbReference>
<evidence type="ECO:0000256" key="3">
    <source>
        <dbReference type="ARBA" id="ARBA00022679"/>
    </source>
</evidence>
<dbReference type="GO" id="GO:0005886">
    <property type="term" value="C:plasma membrane"/>
    <property type="evidence" value="ECO:0007669"/>
    <property type="project" value="TreeGrafter"/>
</dbReference>
<organism evidence="12 13">
    <name type="scientific">Folsomia candida</name>
    <name type="common">Springtail</name>
    <dbReference type="NCBI Taxonomy" id="158441"/>
    <lineage>
        <taxon>Eukaryota</taxon>
        <taxon>Metazoa</taxon>
        <taxon>Ecdysozoa</taxon>
        <taxon>Arthropoda</taxon>
        <taxon>Hexapoda</taxon>
        <taxon>Collembola</taxon>
        <taxon>Entomobryomorpha</taxon>
        <taxon>Isotomoidea</taxon>
        <taxon>Isotomidae</taxon>
        <taxon>Proisotominae</taxon>
        <taxon>Folsomia</taxon>
    </lineage>
</organism>
<feature type="region of interest" description="Disordered" evidence="8">
    <location>
        <begin position="618"/>
        <end position="681"/>
    </location>
</feature>
<sequence length="681" mass="77207">MKMEQLLSDFSIYICATLTPLLTAVIATKTFLRFYDQIISGVRQLKTHIEDWILVLFTTFWLVFVSQPYALCVLWRWSVKWYMKICYGELGDITTGADSTGSLDTPESRQIIKSLKVLRGKCDIAELRKRVEQTARKINPATGKLAHPKFHQYLEIRGGFYCWRPSKPLDINHHVRFAEGLDESSKSIGETELLDIVSKYSNTEFQEGRSLWEIIVIPKLHYEHEEGNVENADEKFAILVRISHGLGDGFSFLKLVMRDMAGANQEDYVPPHRLPENPWLKKICIWLYLFFKTPRAFYSELIFMDDNPLHNPDLVLSGEKVHAWAKPVNVKWLKKLKTRLGCGMNTILLNTLSSACRRYMISRGVAESDLPKNIHTIIPVPAPNHPSDQIVNKFSIVYLPLELQKSKTVERCREIEKQNRIMSMSPHCYLNLFLMDLLCVFNVAFSRWLIVNKQCTLVISNLPGPTKPITIWGYPMVDTMFWLPNVGSSGVSVSFLSYGEKMRFGIAVDAGVVPERKEGAELILKWMIDDLKALAASINLSSDEATMFIDLAVESGRGQSQVMGKKDRDEIGSEDCGYGGEPSDISSQDDVSSQDDTDEDLEEQLTIKLEEESVGFKKKGVLHSESKNNNEKEDDSSEKDLVDKRFMMSQSLPVVKSQPVGKRKGGGGARHRNNLSKASKC</sequence>
<dbReference type="Pfam" id="PF03007">
    <property type="entry name" value="WS_DGAT_cat"/>
    <property type="match status" value="1"/>
</dbReference>
<keyword evidence="4 12" id="KW-0012">Acyltransferase</keyword>
<name>A0A226EDE9_FOLCA</name>
<evidence type="ECO:0000256" key="9">
    <source>
        <dbReference type="SAM" id="Phobius"/>
    </source>
</evidence>
<accession>A0A226EDE9</accession>
<dbReference type="UniPathway" id="UPA00282"/>
<comment type="catalytic activity">
    <reaction evidence="7">
        <text>an acyl-CoA + a 1,2-diacyl-sn-glycerol = a triacyl-sn-glycerol + CoA</text>
        <dbReference type="Rhea" id="RHEA:10868"/>
        <dbReference type="ChEBI" id="CHEBI:17815"/>
        <dbReference type="ChEBI" id="CHEBI:57287"/>
        <dbReference type="ChEBI" id="CHEBI:58342"/>
        <dbReference type="ChEBI" id="CHEBI:64615"/>
        <dbReference type="EC" id="2.3.1.20"/>
    </reaction>
</comment>
<dbReference type="InterPro" id="IPR009721">
    <property type="entry name" value="O-acyltransferase_WSD1_C"/>
</dbReference>
<comment type="caution">
    <text evidence="12">The sequence shown here is derived from an EMBL/GenBank/DDBJ whole genome shotgun (WGS) entry which is preliminary data.</text>
</comment>
<comment type="similarity">
    <text evidence="5">In the N-terminal section; belongs to the long-chain O-acyltransferase family.</text>
</comment>
<dbReference type="OMA" id="DEICRPC"/>
<feature type="compositionally biased region" description="Acidic residues" evidence="8">
    <location>
        <begin position="592"/>
        <end position="601"/>
    </location>
</feature>
<feature type="transmembrane region" description="Helical" evidence="9">
    <location>
        <begin position="52"/>
        <end position="75"/>
    </location>
</feature>
<feature type="domain" description="O-acyltransferase WSD1-like N-terminal" evidence="10">
    <location>
        <begin position="159"/>
        <end position="261"/>
    </location>
</feature>
<evidence type="ECO:0000256" key="5">
    <source>
        <dbReference type="ARBA" id="ARBA00024360"/>
    </source>
</evidence>
<evidence type="ECO:0000256" key="2">
    <source>
        <dbReference type="ARBA" id="ARBA00005189"/>
    </source>
</evidence>
<feature type="domain" description="O-acyltransferase WSD1 C-terminal" evidence="11">
    <location>
        <begin position="392"/>
        <end position="517"/>
    </location>
</feature>
<dbReference type="Proteomes" id="UP000198287">
    <property type="component" value="Unassembled WGS sequence"/>
</dbReference>
<comment type="catalytic activity">
    <reaction evidence="6">
        <text>a long chain fatty alcohol + a fatty acyl-CoA = a long-chain alcohol wax ester + CoA</text>
        <dbReference type="Rhea" id="RHEA:38443"/>
        <dbReference type="ChEBI" id="CHEBI:17135"/>
        <dbReference type="ChEBI" id="CHEBI:57287"/>
        <dbReference type="ChEBI" id="CHEBI:77636"/>
        <dbReference type="ChEBI" id="CHEBI:235323"/>
        <dbReference type="EC" id="2.3.1.75"/>
    </reaction>
</comment>
<dbReference type="GO" id="GO:0019432">
    <property type="term" value="P:triglyceride biosynthetic process"/>
    <property type="evidence" value="ECO:0007669"/>
    <property type="project" value="UniProtKB-UniPathway"/>
</dbReference>
<evidence type="ECO:0000259" key="11">
    <source>
        <dbReference type="Pfam" id="PF06974"/>
    </source>
</evidence>
<dbReference type="EMBL" id="LNIX01000004">
    <property type="protein sequence ID" value="OXA55595.1"/>
    <property type="molecule type" value="Genomic_DNA"/>
</dbReference>
<reference evidence="12 13" key="1">
    <citation type="submission" date="2015-12" db="EMBL/GenBank/DDBJ databases">
        <title>The genome of Folsomia candida.</title>
        <authorList>
            <person name="Faddeeva A."/>
            <person name="Derks M.F."/>
            <person name="Anvar Y."/>
            <person name="Smit S."/>
            <person name="Van Straalen N."/>
            <person name="Roelofs D."/>
        </authorList>
    </citation>
    <scope>NUCLEOTIDE SEQUENCE [LARGE SCALE GENOMIC DNA]</scope>
    <source>
        <strain evidence="12 13">VU population</strain>
        <tissue evidence="12">Whole body</tissue>
    </source>
</reference>
<feature type="compositionally biased region" description="Basic and acidic residues" evidence="8">
    <location>
        <begin position="622"/>
        <end position="631"/>
    </location>
</feature>
<keyword evidence="9" id="KW-1133">Transmembrane helix</keyword>
<evidence type="ECO:0000256" key="8">
    <source>
        <dbReference type="SAM" id="MobiDB-lite"/>
    </source>
</evidence>
<keyword evidence="13" id="KW-1185">Reference proteome</keyword>
<comment type="pathway">
    <text evidence="2">Lipid metabolism.</text>
</comment>
<gene>
    <name evidence="12" type="ORF">Fcan01_09906</name>
</gene>
<protein>
    <submittedName>
        <fullName evidence="12">O-acyltransferase WSD</fullName>
    </submittedName>
</protein>
<proteinExistence type="inferred from homology"/>
<feature type="region of interest" description="Disordered" evidence="8">
    <location>
        <begin position="559"/>
        <end position="601"/>
    </location>
</feature>
<feature type="transmembrane region" description="Helical" evidence="9">
    <location>
        <begin position="12"/>
        <end position="32"/>
    </location>
</feature>
<evidence type="ECO:0000313" key="12">
    <source>
        <dbReference type="EMBL" id="OXA55595.1"/>
    </source>
</evidence>
<dbReference type="GO" id="GO:0047196">
    <property type="term" value="F:long-chain-alcohol O-fatty-acyltransferase activity"/>
    <property type="evidence" value="ECO:0007669"/>
    <property type="project" value="UniProtKB-EC"/>
</dbReference>
<dbReference type="Pfam" id="PF06974">
    <property type="entry name" value="WS_DGAT_C"/>
    <property type="match status" value="1"/>
</dbReference>
<keyword evidence="3 12" id="KW-0808">Transferase</keyword>
<keyword evidence="9" id="KW-0472">Membrane</keyword>
<evidence type="ECO:0000256" key="6">
    <source>
        <dbReference type="ARBA" id="ARBA00047604"/>
    </source>
</evidence>
<keyword evidence="9" id="KW-0812">Transmembrane</keyword>
<feature type="compositionally biased region" description="Basic residues" evidence="8">
    <location>
        <begin position="661"/>
        <end position="681"/>
    </location>
</feature>
<dbReference type="OrthoDB" id="619536at2759"/>
<dbReference type="PANTHER" id="PTHR31650:SF1">
    <property type="entry name" value="WAX ESTER SYNTHASE_DIACYLGLYCEROL ACYLTRANSFERASE 4-RELATED"/>
    <property type="match status" value="1"/>
</dbReference>
<dbReference type="AlphaFoldDB" id="A0A226EDE9"/>
<evidence type="ECO:0000259" key="10">
    <source>
        <dbReference type="Pfam" id="PF03007"/>
    </source>
</evidence>
<dbReference type="InterPro" id="IPR045034">
    <property type="entry name" value="O-acyltransferase_WSD1-like"/>
</dbReference>
<evidence type="ECO:0000256" key="7">
    <source>
        <dbReference type="ARBA" id="ARBA00048109"/>
    </source>
</evidence>
<evidence type="ECO:0000256" key="1">
    <source>
        <dbReference type="ARBA" id="ARBA00004771"/>
    </source>
</evidence>